<keyword evidence="4" id="KW-0175">Coiled coil</keyword>
<sequence>MAYRNILTKEQEILRKKSRRVEVFDDKLATLIDDMYQTLEQAEGAGLAAPQVGVLRRVVVINVGDGPMELVNPEILWTEGEDDGLEGCLSFPGQWGFVVRPHKLRVRFQDRTGAVHEEEGEDLFARCVCHELDHLDGVLYVDKAEKMLTQEELEELVAEKQAEYEAEQEQAH</sequence>
<dbReference type="AlphaFoldDB" id="A0A1C6H8B6"/>
<reference evidence="5" key="1">
    <citation type="submission" date="2015-09" db="EMBL/GenBank/DDBJ databases">
        <authorList>
            <consortium name="Pathogen Informatics"/>
        </authorList>
    </citation>
    <scope>NUCLEOTIDE SEQUENCE</scope>
    <source>
        <strain evidence="5">2789STDY5834896</strain>
    </source>
</reference>
<name>A0A1C6H8B6_9FIRM</name>
<keyword evidence="3 5" id="KW-0378">Hydrolase</keyword>
<comment type="cofactor">
    <cofactor evidence="3">
        <name>Fe(2+)</name>
        <dbReference type="ChEBI" id="CHEBI:29033"/>
    </cofactor>
    <text evidence="3">Binds 1 Fe(2+) ion.</text>
</comment>
<proteinExistence type="inferred from homology"/>
<dbReference type="InterPro" id="IPR036821">
    <property type="entry name" value="Peptide_deformylase_sf"/>
</dbReference>
<dbReference type="PANTHER" id="PTHR10458:SF22">
    <property type="entry name" value="PEPTIDE DEFORMYLASE"/>
    <property type="match status" value="1"/>
</dbReference>
<feature type="binding site" evidence="3">
    <location>
        <position position="134"/>
    </location>
    <ligand>
        <name>Fe cation</name>
        <dbReference type="ChEBI" id="CHEBI:24875"/>
    </ligand>
</feature>
<dbReference type="GO" id="GO:0042586">
    <property type="term" value="F:peptide deformylase activity"/>
    <property type="evidence" value="ECO:0007669"/>
    <property type="project" value="UniProtKB-UniRule"/>
</dbReference>
<feature type="binding site" evidence="3">
    <location>
        <position position="130"/>
    </location>
    <ligand>
        <name>Fe cation</name>
        <dbReference type="ChEBI" id="CHEBI:24875"/>
    </ligand>
</feature>
<evidence type="ECO:0000256" key="2">
    <source>
        <dbReference type="ARBA" id="ARBA00023004"/>
    </source>
</evidence>
<evidence type="ECO:0000256" key="4">
    <source>
        <dbReference type="SAM" id="Coils"/>
    </source>
</evidence>
<keyword evidence="2 3" id="KW-0408">Iron</keyword>
<dbReference type="NCBIfam" id="NF001159">
    <property type="entry name" value="PRK00150.1-3"/>
    <property type="match status" value="1"/>
</dbReference>
<dbReference type="HAMAP" id="MF_00163">
    <property type="entry name" value="Pep_deformylase"/>
    <property type="match status" value="1"/>
</dbReference>
<evidence type="ECO:0000256" key="1">
    <source>
        <dbReference type="ARBA" id="ARBA00010759"/>
    </source>
</evidence>
<feature type="binding site" evidence="3">
    <location>
        <position position="88"/>
    </location>
    <ligand>
        <name>Fe cation</name>
        <dbReference type="ChEBI" id="CHEBI:24875"/>
    </ligand>
</feature>
<organism evidence="5">
    <name type="scientific">uncultured Anaerotruncus sp</name>
    <dbReference type="NCBI Taxonomy" id="905011"/>
    <lineage>
        <taxon>Bacteria</taxon>
        <taxon>Bacillati</taxon>
        <taxon>Bacillota</taxon>
        <taxon>Clostridia</taxon>
        <taxon>Eubacteriales</taxon>
        <taxon>Oscillospiraceae</taxon>
        <taxon>Anaerotruncus</taxon>
        <taxon>environmental samples</taxon>
    </lineage>
</organism>
<dbReference type="EMBL" id="FMHG01000001">
    <property type="protein sequence ID" value="SCJ53994.1"/>
    <property type="molecule type" value="Genomic_DNA"/>
</dbReference>
<comment type="function">
    <text evidence="3">Removes the formyl group from the N-terminal Met of newly synthesized proteins. Requires at least a dipeptide for an efficient rate of reaction. N-terminal L-methionine is a prerequisite for activity but the enzyme has broad specificity at other positions.</text>
</comment>
<dbReference type="GO" id="GO:0046872">
    <property type="term" value="F:metal ion binding"/>
    <property type="evidence" value="ECO:0007669"/>
    <property type="project" value="UniProtKB-KW"/>
</dbReference>
<dbReference type="PRINTS" id="PR01576">
    <property type="entry name" value="PDEFORMYLASE"/>
</dbReference>
<dbReference type="PIRSF" id="PIRSF004749">
    <property type="entry name" value="Pep_def"/>
    <property type="match status" value="1"/>
</dbReference>
<dbReference type="SUPFAM" id="SSF56420">
    <property type="entry name" value="Peptide deformylase"/>
    <property type="match status" value="1"/>
</dbReference>
<accession>A0A1C6H8B6</accession>
<keyword evidence="3" id="KW-0648">Protein biosynthesis</keyword>
<dbReference type="PANTHER" id="PTHR10458">
    <property type="entry name" value="PEPTIDE DEFORMYLASE"/>
    <property type="match status" value="1"/>
</dbReference>
<dbReference type="InterPro" id="IPR023635">
    <property type="entry name" value="Peptide_deformylase"/>
</dbReference>
<protein>
    <recommendedName>
        <fullName evidence="3">Peptide deformylase</fullName>
        <shortName evidence="3">PDF</shortName>
        <ecNumber evidence="3">3.5.1.88</ecNumber>
    </recommendedName>
    <alternativeName>
        <fullName evidence="3">Polypeptide deformylase</fullName>
    </alternativeName>
</protein>
<gene>
    <name evidence="5" type="primary">def1</name>
    <name evidence="3" type="synonym">def</name>
    <name evidence="5" type="ORF">SAMEA3545359_00736</name>
</gene>
<dbReference type="Pfam" id="PF01327">
    <property type="entry name" value="Pep_deformylase"/>
    <property type="match status" value="1"/>
</dbReference>
<feature type="coiled-coil region" evidence="4">
    <location>
        <begin position="143"/>
        <end position="170"/>
    </location>
</feature>
<dbReference type="CDD" id="cd00487">
    <property type="entry name" value="Pep_deformylase"/>
    <property type="match status" value="1"/>
</dbReference>
<evidence type="ECO:0000313" key="5">
    <source>
        <dbReference type="EMBL" id="SCJ53994.1"/>
    </source>
</evidence>
<comment type="catalytic activity">
    <reaction evidence="3">
        <text>N-terminal N-formyl-L-methionyl-[peptide] + H2O = N-terminal L-methionyl-[peptide] + formate</text>
        <dbReference type="Rhea" id="RHEA:24420"/>
        <dbReference type="Rhea" id="RHEA-COMP:10639"/>
        <dbReference type="Rhea" id="RHEA-COMP:10640"/>
        <dbReference type="ChEBI" id="CHEBI:15377"/>
        <dbReference type="ChEBI" id="CHEBI:15740"/>
        <dbReference type="ChEBI" id="CHEBI:49298"/>
        <dbReference type="ChEBI" id="CHEBI:64731"/>
        <dbReference type="EC" id="3.5.1.88"/>
    </reaction>
</comment>
<dbReference type="NCBIfam" id="TIGR00079">
    <property type="entry name" value="pept_deformyl"/>
    <property type="match status" value="1"/>
</dbReference>
<comment type="similarity">
    <text evidence="1 3">Belongs to the polypeptide deformylase family.</text>
</comment>
<evidence type="ECO:0000256" key="3">
    <source>
        <dbReference type="HAMAP-Rule" id="MF_00163"/>
    </source>
</evidence>
<feature type="active site" evidence="3">
    <location>
        <position position="131"/>
    </location>
</feature>
<dbReference type="Gene3D" id="3.90.45.10">
    <property type="entry name" value="Peptide deformylase"/>
    <property type="match status" value="1"/>
</dbReference>
<dbReference type="GO" id="GO:0006412">
    <property type="term" value="P:translation"/>
    <property type="evidence" value="ECO:0007669"/>
    <property type="project" value="UniProtKB-UniRule"/>
</dbReference>
<dbReference type="EC" id="3.5.1.88" evidence="3"/>
<keyword evidence="3" id="KW-0479">Metal-binding</keyword>